<dbReference type="Proteomes" id="UP000595512">
    <property type="component" value="Chromosome"/>
</dbReference>
<protein>
    <submittedName>
        <fullName evidence="1">Uncharacterized protein</fullName>
    </submittedName>
</protein>
<dbReference type="KEGG" id="hspo:JGZ69_19455"/>
<reference evidence="1 2" key="1">
    <citation type="submission" date="2020-12" db="EMBL/GenBank/DDBJ databases">
        <title>Taxonomic evaluation of the Bacillus sporothermodurans group of bacteria based on whole genome sequences.</title>
        <authorList>
            <person name="Fiedler G."/>
            <person name="Herbstmann A.-D."/>
            <person name="Doll E."/>
            <person name="Wenning M."/>
            <person name="Brinks E."/>
            <person name="Kabisch J."/>
            <person name="Breitenwieser F."/>
            <person name="Lappann M."/>
            <person name="Boehnlein C."/>
            <person name="Franz C."/>
        </authorList>
    </citation>
    <scope>NUCLEOTIDE SEQUENCE [LARGE SCALE GENOMIC DNA]</scope>
    <source>
        <strain evidence="1 2">DSM 10599</strain>
    </source>
</reference>
<dbReference type="RefSeq" id="WP_165797715.1">
    <property type="nucleotide sequence ID" value="NZ_CP066701.1"/>
</dbReference>
<organism evidence="1 2">
    <name type="scientific">Heyndrickxia sporothermodurans</name>
    <dbReference type="NCBI Taxonomy" id="46224"/>
    <lineage>
        <taxon>Bacteria</taxon>
        <taxon>Bacillati</taxon>
        <taxon>Bacillota</taxon>
        <taxon>Bacilli</taxon>
        <taxon>Bacillales</taxon>
        <taxon>Bacillaceae</taxon>
        <taxon>Heyndrickxia</taxon>
    </lineage>
</organism>
<proteinExistence type="predicted"/>
<name>A0AB37HAT5_9BACI</name>
<evidence type="ECO:0000313" key="2">
    <source>
        <dbReference type="Proteomes" id="UP000595512"/>
    </source>
</evidence>
<sequence>MNHFNELLSLVNEYLEGYTKEEAINIKKRIQTAYEEDEIDGTQYDYLMGLMTV</sequence>
<gene>
    <name evidence="1" type="ORF">JGZ69_19455</name>
</gene>
<accession>A0AB37HAT5</accession>
<dbReference type="EMBL" id="CP066701">
    <property type="protein sequence ID" value="QQX24882.1"/>
    <property type="molecule type" value="Genomic_DNA"/>
</dbReference>
<dbReference type="AlphaFoldDB" id="A0AB37HAT5"/>
<evidence type="ECO:0000313" key="1">
    <source>
        <dbReference type="EMBL" id="QQX24882.1"/>
    </source>
</evidence>